<keyword evidence="1" id="KW-1133">Transmembrane helix</keyword>
<reference evidence="2 3" key="1">
    <citation type="submission" date="2016-07" db="EMBL/GenBank/DDBJ databases">
        <title>Pervasive Adenine N6-methylation of Active Genes in Fungi.</title>
        <authorList>
            <consortium name="DOE Joint Genome Institute"/>
            <person name="Mondo S.J."/>
            <person name="Dannebaum R.O."/>
            <person name="Kuo R.C."/>
            <person name="Labutti K."/>
            <person name="Haridas S."/>
            <person name="Kuo A."/>
            <person name="Salamov A."/>
            <person name="Ahrendt S.R."/>
            <person name="Lipzen A."/>
            <person name="Sullivan W."/>
            <person name="Andreopoulos W.B."/>
            <person name="Clum A."/>
            <person name="Lindquist E."/>
            <person name="Daum C."/>
            <person name="Ramamoorthy G.K."/>
            <person name="Gryganskyi A."/>
            <person name="Culley D."/>
            <person name="Magnuson J.K."/>
            <person name="James T.Y."/>
            <person name="O'Malley M.A."/>
            <person name="Stajich J.E."/>
            <person name="Spatafora J.W."/>
            <person name="Visel A."/>
            <person name="Grigoriev I.V."/>
        </authorList>
    </citation>
    <scope>NUCLEOTIDE SEQUENCE [LARGE SCALE GENOMIC DNA]</scope>
    <source>
        <strain evidence="2 3">JEL800</strain>
    </source>
</reference>
<evidence type="ECO:0000313" key="3">
    <source>
        <dbReference type="Proteomes" id="UP000193642"/>
    </source>
</evidence>
<dbReference type="AlphaFoldDB" id="A0A1Y2BZF6"/>
<organism evidence="2 3">
    <name type="scientific">Rhizoclosmatium globosum</name>
    <dbReference type="NCBI Taxonomy" id="329046"/>
    <lineage>
        <taxon>Eukaryota</taxon>
        <taxon>Fungi</taxon>
        <taxon>Fungi incertae sedis</taxon>
        <taxon>Chytridiomycota</taxon>
        <taxon>Chytridiomycota incertae sedis</taxon>
        <taxon>Chytridiomycetes</taxon>
        <taxon>Chytridiales</taxon>
        <taxon>Chytriomycetaceae</taxon>
        <taxon>Rhizoclosmatium</taxon>
    </lineage>
</organism>
<comment type="caution">
    <text evidence="2">The sequence shown here is derived from an EMBL/GenBank/DDBJ whole genome shotgun (WGS) entry which is preliminary data.</text>
</comment>
<accession>A0A1Y2BZF6</accession>
<feature type="transmembrane region" description="Helical" evidence="1">
    <location>
        <begin position="29"/>
        <end position="48"/>
    </location>
</feature>
<evidence type="ECO:0000256" key="1">
    <source>
        <dbReference type="SAM" id="Phobius"/>
    </source>
</evidence>
<name>A0A1Y2BZF6_9FUNG</name>
<keyword evidence="1" id="KW-0472">Membrane</keyword>
<proteinExistence type="predicted"/>
<sequence length="110" mass="12185">MTAFVMFVRRTRYGDFQDADPKFVLISKYGIAGISQAFLALVGFTVFGVTGSSIALLLTYIFFYLTFCILGTMKWALRGSDFSRPSKTKVTSGFETKSIPKSLTSSAHKK</sequence>
<evidence type="ECO:0000313" key="2">
    <source>
        <dbReference type="EMBL" id="ORY40162.1"/>
    </source>
</evidence>
<dbReference type="EMBL" id="MCGO01000036">
    <property type="protein sequence ID" value="ORY40162.1"/>
    <property type="molecule type" value="Genomic_DNA"/>
</dbReference>
<protein>
    <submittedName>
        <fullName evidence="2">Uncharacterized protein</fullName>
    </submittedName>
</protein>
<gene>
    <name evidence="2" type="ORF">BCR33DRAFT_719553</name>
</gene>
<dbReference type="OrthoDB" id="2100544at2759"/>
<dbReference type="Proteomes" id="UP000193642">
    <property type="component" value="Unassembled WGS sequence"/>
</dbReference>
<feature type="transmembrane region" description="Helical" evidence="1">
    <location>
        <begin position="54"/>
        <end position="77"/>
    </location>
</feature>
<keyword evidence="1" id="KW-0812">Transmembrane</keyword>
<keyword evidence="3" id="KW-1185">Reference proteome</keyword>